<keyword evidence="8" id="KW-1185">Reference proteome</keyword>
<keyword evidence="4 5" id="KW-0472">Membrane</keyword>
<dbReference type="EMBL" id="JARYGZ010000001">
    <property type="protein sequence ID" value="MDH7639364.1"/>
    <property type="molecule type" value="Genomic_DNA"/>
</dbReference>
<feature type="transmembrane region" description="Helical" evidence="5">
    <location>
        <begin position="101"/>
        <end position="122"/>
    </location>
</feature>
<dbReference type="RefSeq" id="WP_281044637.1">
    <property type="nucleotide sequence ID" value="NZ_JARYGZ010000001.1"/>
</dbReference>
<evidence type="ECO:0000256" key="4">
    <source>
        <dbReference type="ARBA" id="ARBA00023136"/>
    </source>
</evidence>
<accession>A0ABT6N3M2</accession>
<name>A0ABT6N3M2_9SPHN</name>
<proteinExistence type="predicted"/>
<feature type="transmembrane region" description="Helical" evidence="5">
    <location>
        <begin position="29"/>
        <end position="50"/>
    </location>
</feature>
<evidence type="ECO:0000259" key="6">
    <source>
        <dbReference type="Pfam" id="PF01699"/>
    </source>
</evidence>
<reference evidence="7" key="1">
    <citation type="submission" date="2023-04" db="EMBL/GenBank/DDBJ databases">
        <title>Sphingomonas sp. MAHUQ-71 isolated from rice field.</title>
        <authorList>
            <person name="Huq M.A."/>
        </authorList>
    </citation>
    <scope>NUCLEOTIDE SEQUENCE</scope>
    <source>
        <strain evidence="7">MAHUQ-71</strain>
    </source>
</reference>
<feature type="transmembrane region" description="Helical" evidence="5">
    <location>
        <begin position="70"/>
        <end position="89"/>
    </location>
</feature>
<comment type="caution">
    <text evidence="7">The sequence shown here is derived from an EMBL/GenBank/DDBJ whole genome shotgun (WGS) entry which is preliminary data.</text>
</comment>
<feature type="transmembrane region" description="Helical" evidence="5">
    <location>
        <begin position="6"/>
        <end position="22"/>
    </location>
</feature>
<gene>
    <name evidence="7" type="ORF">QGN17_11540</name>
</gene>
<evidence type="ECO:0000256" key="3">
    <source>
        <dbReference type="ARBA" id="ARBA00022989"/>
    </source>
</evidence>
<organism evidence="7 8">
    <name type="scientific">Sphingomonas oryzagri</name>
    <dbReference type="NCBI Taxonomy" id="3042314"/>
    <lineage>
        <taxon>Bacteria</taxon>
        <taxon>Pseudomonadati</taxon>
        <taxon>Pseudomonadota</taxon>
        <taxon>Alphaproteobacteria</taxon>
        <taxon>Sphingomonadales</taxon>
        <taxon>Sphingomonadaceae</taxon>
        <taxon>Sphingomonas</taxon>
    </lineage>
</organism>
<evidence type="ECO:0000313" key="7">
    <source>
        <dbReference type="EMBL" id="MDH7639364.1"/>
    </source>
</evidence>
<dbReference type="PANTHER" id="PTHR37958:SF1">
    <property type="entry name" value="SODIUM-POTASSIUM_PROTON ANTIPORTER CHAA"/>
    <property type="match status" value="1"/>
</dbReference>
<evidence type="ECO:0000313" key="8">
    <source>
        <dbReference type="Proteomes" id="UP001160625"/>
    </source>
</evidence>
<dbReference type="InterPro" id="IPR052946">
    <property type="entry name" value="Alkaline_pH_Ca-Antiporter"/>
</dbReference>
<sequence length="140" mass="14648">MPQSTPRLAIAWITVGAFLLAGKTTMTGAPQLVAVALFGWLFGVIIWSAFGVVHEAEELAERLGEPFGTLVLTLSIVIIEVALIGAVMLGSKGVPTLGRDIMFAVLMIVLNGVVGVGLWWAAFATTSKATACRAPAPISR</sequence>
<evidence type="ECO:0000256" key="2">
    <source>
        <dbReference type="ARBA" id="ARBA00022692"/>
    </source>
</evidence>
<dbReference type="PANTHER" id="PTHR37958">
    <property type="entry name" value="SODIUM-POTASSIUM/PROTON ANTIPORTER CHAA"/>
    <property type="match status" value="1"/>
</dbReference>
<comment type="subcellular location">
    <subcellularLocation>
        <location evidence="1">Membrane</location>
        <topology evidence="1">Multi-pass membrane protein</topology>
    </subcellularLocation>
</comment>
<keyword evidence="3 5" id="KW-1133">Transmembrane helix</keyword>
<feature type="domain" description="Sodium/calcium exchanger membrane region" evidence="6">
    <location>
        <begin position="34"/>
        <end position="125"/>
    </location>
</feature>
<protein>
    <recommendedName>
        <fullName evidence="6">Sodium/calcium exchanger membrane region domain-containing protein</fullName>
    </recommendedName>
</protein>
<dbReference type="Proteomes" id="UP001160625">
    <property type="component" value="Unassembled WGS sequence"/>
</dbReference>
<dbReference type="Pfam" id="PF01699">
    <property type="entry name" value="Na_Ca_ex"/>
    <property type="match status" value="1"/>
</dbReference>
<keyword evidence="2 5" id="KW-0812">Transmembrane</keyword>
<dbReference type="InterPro" id="IPR004837">
    <property type="entry name" value="NaCa_Exmemb"/>
</dbReference>
<evidence type="ECO:0000256" key="1">
    <source>
        <dbReference type="ARBA" id="ARBA00004141"/>
    </source>
</evidence>
<evidence type="ECO:0000256" key="5">
    <source>
        <dbReference type="SAM" id="Phobius"/>
    </source>
</evidence>